<dbReference type="InterPro" id="IPR022190">
    <property type="entry name" value="DUF3716"/>
</dbReference>
<reference evidence="2" key="1">
    <citation type="submission" date="2023-06" db="EMBL/GenBank/DDBJ databases">
        <title>Genome-scale phylogeny and comparative genomics of the fungal order Sordariales.</title>
        <authorList>
            <consortium name="Lawrence Berkeley National Laboratory"/>
            <person name="Hensen N."/>
            <person name="Bonometti L."/>
            <person name="Westerberg I."/>
            <person name="Brannstrom I.O."/>
            <person name="Guillou S."/>
            <person name="Cros-Aarteil S."/>
            <person name="Calhoun S."/>
            <person name="Haridas S."/>
            <person name="Kuo A."/>
            <person name="Mondo S."/>
            <person name="Pangilinan J."/>
            <person name="Riley R."/>
            <person name="Labutti K."/>
            <person name="Andreopoulos B."/>
            <person name="Lipzen A."/>
            <person name="Chen C."/>
            <person name="Yanf M."/>
            <person name="Daum C."/>
            <person name="Ng V."/>
            <person name="Clum A."/>
            <person name="Steindorff A."/>
            <person name="Ohm R."/>
            <person name="Martin F."/>
            <person name="Silar P."/>
            <person name="Natvig D."/>
            <person name="Lalanne C."/>
            <person name="Gautier V."/>
            <person name="Ament-Velasquez S.L."/>
            <person name="Kruys A."/>
            <person name="Hutchinson M.I."/>
            <person name="Powell A.J."/>
            <person name="Barry K."/>
            <person name="Miller A.N."/>
            <person name="Grigoriev I.V."/>
            <person name="Debuchy R."/>
            <person name="Gladieux P."/>
            <person name="Thoren M.H."/>
            <person name="Johannesson H."/>
        </authorList>
    </citation>
    <scope>NUCLEOTIDE SEQUENCE</scope>
    <source>
        <strain evidence="2">SMH2532-1</strain>
    </source>
</reference>
<feature type="compositionally biased region" description="Low complexity" evidence="1">
    <location>
        <begin position="211"/>
        <end position="244"/>
    </location>
</feature>
<feature type="region of interest" description="Disordered" evidence="1">
    <location>
        <begin position="466"/>
        <end position="553"/>
    </location>
</feature>
<feature type="region of interest" description="Disordered" evidence="1">
    <location>
        <begin position="91"/>
        <end position="345"/>
    </location>
</feature>
<gene>
    <name evidence="2" type="ORF">B0T16DRAFT_173151</name>
</gene>
<sequence length="1011" mass="111912">MTKMPLDTVVDNAQESAEFASQALWDEIEEKYWESIRSYREEEDVGLYASFHEKVNPLDVQLQDADEARSKLEEREAALVKELEAVRSEIAEKKRAISDINDQRREEARKFQAGAASRAQSRAQDDAGRRQWFVMARLKRIKMPKDDETEAVAPAPREPPSPAPAPAPAPVRHLPTKSETPAPVAPVAPVAQMDEDLEMPSPDSDHLMAEAPPAQAVTPPVQAVTPPVQLTAPPAQLPAPSVQPVAPPVQPVAAPAQPAVPPVQVDAPVSADPPAPQAATEPSEAKPILEPQPASSEPTSELSTPLSEPPLQLEAELDADDSVGHQDTDQTDQTDQARDAPSGIDVVGCSGDIAHRLRRIELENHWADEVISRPIRRAIRLRPGKEFTTDIIGSIYQPTDAKAARWLACEIQATGEEQAVPCQKCAKGTGPFQECVSLGTERLPRCGNCEWNKQSCSLVSESLDERGADGTSASHTPQGTGFTAVNSAPKDTADADDADTDEPPRHRTTARKSTSGTKKIPQPPKPETPAVGTPMSESPAAATLGPDDEGNLPEINKANLVLRDDGTVFTDPPCMRGVPLEKISPGHPYWEPDWPNVEEIVAPQLAKWKAKYEIHMANKASQSSKFLANRQINRGNAVLKFLADGKLHPYQIFGKQYVNKSLANYDTLYRLVQILEELEKFKIDITPSQWLRQRLCELCAEMGDDFSLPKTVHDLYHDPKVMALRSRSGFGNIGRPSGLRSGQTESSKKTSRSQKRKEPHVTPKGTPTKGTPKKLTMKMAEDEEAPPSPPPPVFHPRSSHRKSRGPANEQREASASQRSSTSTAKRARLAPSLPPSRQDLECDGYTSRDSFSHDHVMQVDWRIYQIKHRESSTNVKITQYWHFIDSDDPGSEEMMLEHQVLEDVLFGKRKSVKWGVYKEPIDFHLRFRELLEITYAPESLNIIIATRPVEGVDFRGDLMAQFKRERTKRRFLKFMESKGISLAKTSRAYIDEAWDKMNPEVLPSYSSGGED</sequence>
<feature type="compositionally biased region" description="Low complexity" evidence="1">
    <location>
        <begin position="181"/>
        <end position="191"/>
    </location>
</feature>
<feature type="compositionally biased region" description="Low complexity" evidence="1">
    <location>
        <begin position="251"/>
        <end position="270"/>
    </location>
</feature>
<dbReference type="EMBL" id="JAULSV010000004">
    <property type="protein sequence ID" value="KAK0647170.1"/>
    <property type="molecule type" value="Genomic_DNA"/>
</dbReference>
<feature type="compositionally biased region" description="Polar residues" evidence="1">
    <location>
        <begin position="471"/>
        <end position="486"/>
    </location>
</feature>
<protein>
    <submittedName>
        <fullName evidence="2">Uncharacterized protein</fullName>
    </submittedName>
</protein>
<accession>A0AA39Y853</accession>
<dbReference type="Proteomes" id="UP001174936">
    <property type="component" value="Unassembled WGS sequence"/>
</dbReference>
<dbReference type="AlphaFoldDB" id="A0AA39Y853"/>
<feature type="compositionally biased region" description="Basic residues" evidence="1">
    <location>
        <begin position="749"/>
        <end position="758"/>
    </location>
</feature>
<evidence type="ECO:0000313" key="2">
    <source>
        <dbReference type="EMBL" id="KAK0647170.1"/>
    </source>
</evidence>
<dbReference type="Pfam" id="PF12511">
    <property type="entry name" value="DUF3716"/>
    <property type="match status" value="1"/>
</dbReference>
<name>A0AA39Y853_9PEZI</name>
<keyword evidence="3" id="KW-1185">Reference proteome</keyword>
<feature type="compositionally biased region" description="Low complexity" evidence="1">
    <location>
        <begin position="813"/>
        <end position="824"/>
    </location>
</feature>
<evidence type="ECO:0000256" key="1">
    <source>
        <dbReference type="SAM" id="MobiDB-lite"/>
    </source>
</evidence>
<feature type="compositionally biased region" description="Polar residues" evidence="1">
    <location>
        <begin position="293"/>
        <end position="306"/>
    </location>
</feature>
<feature type="compositionally biased region" description="Pro residues" evidence="1">
    <location>
        <begin position="156"/>
        <end position="169"/>
    </location>
</feature>
<proteinExistence type="predicted"/>
<organism evidence="2 3">
    <name type="scientific">Cercophora newfieldiana</name>
    <dbReference type="NCBI Taxonomy" id="92897"/>
    <lineage>
        <taxon>Eukaryota</taxon>
        <taxon>Fungi</taxon>
        <taxon>Dikarya</taxon>
        <taxon>Ascomycota</taxon>
        <taxon>Pezizomycotina</taxon>
        <taxon>Sordariomycetes</taxon>
        <taxon>Sordariomycetidae</taxon>
        <taxon>Sordariales</taxon>
        <taxon>Lasiosphaeriaceae</taxon>
        <taxon>Cercophora</taxon>
    </lineage>
</organism>
<feature type="region of interest" description="Disordered" evidence="1">
    <location>
        <begin position="727"/>
        <end position="849"/>
    </location>
</feature>
<feature type="compositionally biased region" description="Basic and acidic residues" evidence="1">
    <location>
        <begin position="91"/>
        <end position="110"/>
    </location>
</feature>
<evidence type="ECO:0000313" key="3">
    <source>
        <dbReference type="Proteomes" id="UP001174936"/>
    </source>
</evidence>
<comment type="caution">
    <text evidence="2">The sequence shown here is derived from an EMBL/GenBank/DDBJ whole genome shotgun (WGS) entry which is preliminary data.</text>
</comment>